<dbReference type="PRINTS" id="PR00369">
    <property type="entry name" value="FLAVODOXIN"/>
</dbReference>
<dbReference type="KEGG" id="plei:Q9312_01585"/>
<feature type="binding site" evidence="12">
    <location>
        <begin position="140"/>
        <end position="143"/>
    </location>
    <ligand>
        <name>FMN</name>
        <dbReference type="ChEBI" id="CHEBI:58210"/>
    </ligand>
</feature>
<keyword evidence="4" id="KW-0285">Flavoprotein</keyword>
<comment type="cofactor">
    <cofactor evidence="12">
        <name>FAD</name>
        <dbReference type="ChEBI" id="CHEBI:57692"/>
    </cofactor>
    <text evidence="12">Binds 1 FAD per subunit.</text>
</comment>
<evidence type="ECO:0000256" key="7">
    <source>
        <dbReference type="ARBA" id="ARBA00022857"/>
    </source>
</evidence>
<comment type="cofactor">
    <cofactor evidence="12">
        <name>FMN</name>
        <dbReference type="ChEBI" id="CHEBI:58210"/>
    </cofactor>
    <text evidence="12">Binds 1 FMN per subunit.</text>
</comment>
<evidence type="ECO:0000256" key="10">
    <source>
        <dbReference type="ARBA" id="ARBA00023192"/>
    </source>
</evidence>
<dbReference type="GO" id="GO:0010181">
    <property type="term" value="F:FMN binding"/>
    <property type="evidence" value="ECO:0007669"/>
    <property type="project" value="InterPro"/>
</dbReference>
<dbReference type="SUPFAM" id="SSF63380">
    <property type="entry name" value="Riboflavin synthase domain-like"/>
    <property type="match status" value="1"/>
</dbReference>
<evidence type="ECO:0000256" key="12">
    <source>
        <dbReference type="PIRSR" id="PIRSR000207-1"/>
    </source>
</evidence>
<feature type="binding site" evidence="12">
    <location>
        <begin position="93"/>
        <end position="98"/>
    </location>
    <ligand>
        <name>FMN</name>
        <dbReference type="ChEBI" id="CHEBI:58210"/>
    </ligand>
</feature>
<dbReference type="Pfam" id="PF00667">
    <property type="entry name" value="FAD_binding_1"/>
    <property type="match status" value="1"/>
</dbReference>
<dbReference type="GO" id="GO:0019344">
    <property type="term" value="P:cysteine biosynthetic process"/>
    <property type="evidence" value="ECO:0007669"/>
    <property type="project" value="UniProtKB-KW"/>
</dbReference>
<dbReference type="InterPro" id="IPR017927">
    <property type="entry name" value="FAD-bd_FR_type"/>
</dbReference>
<reference evidence="15 16" key="1">
    <citation type="submission" date="2023-08" db="EMBL/GenBank/DDBJ databases">
        <title>Pleionea litopenaei sp. nov., isolated from stomach of juvenile Litopenaeus vannamei.</title>
        <authorList>
            <person name="Rho A.M."/>
            <person name="Hwang C.Y."/>
        </authorList>
    </citation>
    <scope>NUCLEOTIDE SEQUENCE [LARGE SCALE GENOMIC DNA]</scope>
    <source>
        <strain evidence="15 16">HL-JVS1</strain>
    </source>
</reference>
<feature type="binding site" evidence="12">
    <location>
        <position position="384"/>
    </location>
    <ligand>
        <name>FAD</name>
        <dbReference type="ChEBI" id="CHEBI:57692"/>
    </ligand>
</feature>
<feature type="binding site" evidence="12">
    <location>
        <position position="635"/>
    </location>
    <ligand>
        <name>FAD</name>
        <dbReference type="ChEBI" id="CHEBI:57692"/>
    </ligand>
</feature>
<comment type="catalytic activity">
    <reaction evidence="11">
        <text>hydrogen sulfide + 3 NADP(+) + 3 H2O = sulfite + 3 NADPH + 4 H(+)</text>
        <dbReference type="Rhea" id="RHEA:13801"/>
        <dbReference type="ChEBI" id="CHEBI:15377"/>
        <dbReference type="ChEBI" id="CHEBI:15378"/>
        <dbReference type="ChEBI" id="CHEBI:17359"/>
        <dbReference type="ChEBI" id="CHEBI:29919"/>
        <dbReference type="ChEBI" id="CHEBI:57783"/>
        <dbReference type="ChEBI" id="CHEBI:58349"/>
        <dbReference type="EC" id="1.8.1.2"/>
    </reaction>
</comment>
<dbReference type="InterPro" id="IPR039261">
    <property type="entry name" value="FNR_nucleotide-bd"/>
</dbReference>
<dbReference type="InterPro" id="IPR023173">
    <property type="entry name" value="NADPH_Cyt_P450_Rdtase_alpha"/>
</dbReference>
<dbReference type="PANTHER" id="PTHR19384">
    <property type="entry name" value="NITRIC OXIDE SYNTHASE-RELATED"/>
    <property type="match status" value="1"/>
</dbReference>
<evidence type="ECO:0000256" key="6">
    <source>
        <dbReference type="ARBA" id="ARBA00022827"/>
    </source>
</evidence>
<feature type="domain" description="Flavodoxin-like" evidence="13">
    <location>
        <begin position="87"/>
        <end position="225"/>
    </location>
</feature>
<dbReference type="GO" id="GO:0050660">
    <property type="term" value="F:flavin adenine dinucleotide binding"/>
    <property type="evidence" value="ECO:0007669"/>
    <property type="project" value="InterPro"/>
</dbReference>
<dbReference type="FunFam" id="3.40.50.80:FF:000001">
    <property type="entry name" value="NADPH--cytochrome P450 reductase 1"/>
    <property type="match status" value="1"/>
</dbReference>
<dbReference type="InterPro" id="IPR008254">
    <property type="entry name" value="Flavodoxin/NO_synth"/>
</dbReference>
<keyword evidence="5 12" id="KW-0288">FMN</keyword>
<protein>
    <recommendedName>
        <fullName evidence="1">assimilatory sulfite reductase (NADPH)</fullName>
        <ecNumber evidence="1">1.8.1.2</ecNumber>
    </recommendedName>
</protein>
<keyword evidence="16" id="KW-1185">Reference proteome</keyword>
<dbReference type="InterPro" id="IPR010199">
    <property type="entry name" value="CysJ"/>
</dbReference>
<feature type="binding site" evidence="12">
    <location>
        <position position="350"/>
    </location>
    <ligand>
        <name>FAD</name>
        <dbReference type="ChEBI" id="CHEBI:57692"/>
    </ligand>
</feature>
<dbReference type="EC" id="1.8.1.2" evidence="1"/>
<dbReference type="SUPFAM" id="SSF52218">
    <property type="entry name" value="Flavoproteins"/>
    <property type="match status" value="1"/>
</dbReference>
<dbReference type="InterPro" id="IPR003097">
    <property type="entry name" value="CysJ-like_FAD-binding"/>
</dbReference>
<feature type="binding site" evidence="12">
    <location>
        <begin position="561"/>
        <end position="565"/>
    </location>
    <ligand>
        <name>NADP(+)</name>
        <dbReference type="ChEBI" id="CHEBI:58349"/>
    </ligand>
</feature>
<feature type="binding site" evidence="12">
    <location>
        <begin position="440"/>
        <end position="442"/>
    </location>
    <ligand>
        <name>FAD</name>
        <dbReference type="ChEBI" id="CHEBI:57692"/>
    </ligand>
</feature>
<keyword evidence="6 12" id="KW-0274">FAD</keyword>
<dbReference type="AlphaFoldDB" id="A0AA51RUC1"/>
<evidence type="ECO:0000256" key="4">
    <source>
        <dbReference type="ARBA" id="ARBA00022630"/>
    </source>
</evidence>
<dbReference type="Gene3D" id="3.40.50.360">
    <property type="match status" value="1"/>
</dbReference>
<feature type="binding site" evidence="12">
    <location>
        <begin position="455"/>
        <end position="458"/>
    </location>
    <ligand>
        <name>FAD</name>
        <dbReference type="ChEBI" id="CHEBI:57692"/>
    </ligand>
</feature>
<keyword evidence="9 15" id="KW-0560">Oxidoreductase</keyword>
<dbReference type="GO" id="GO:0004783">
    <property type="term" value="F:sulfite reductase (NADPH) activity"/>
    <property type="evidence" value="ECO:0007669"/>
    <property type="project" value="UniProtKB-EC"/>
</dbReference>
<keyword evidence="2" id="KW-0813">Transport</keyword>
<dbReference type="InterPro" id="IPR001433">
    <property type="entry name" value="OxRdtase_FAD/NAD-bd"/>
</dbReference>
<accession>A0AA51RUC1</accession>
<dbReference type="PANTHER" id="PTHR19384:SF128">
    <property type="entry name" value="NADPH OXIDOREDUCTASE A"/>
    <property type="match status" value="1"/>
</dbReference>
<evidence type="ECO:0000256" key="8">
    <source>
        <dbReference type="ARBA" id="ARBA00022982"/>
    </source>
</evidence>
<feature type="binding site" evidence="12">
    <location>
        <begin position="555"/>
        <end position="556"/>
    </location>
    <ligand>
        <name>NADP(+)</name>
        <dbReference type="ChEBI" id="CHEBI:58349"/>
    </ligand>
</feature>
<evidence type="ECO:0000259" key="14">
    <source>
        <dbReference type="PROSITE" id="PS51384"/>
    </source>
</evidence>
<dbReference type="PROSITE" id="PS50902">
    <property type="entry name" value="FLAVODOXIN_LIKE"/>
    <property type="match status" value="1"/>
</dbReference>
<dbReference type="EMBL" id="CP133548">
    <property type="protein sequence ID" value="WMS87629.1"/>
    <property type="molecule type" value="Genomic_DNA"/>
</dbReference>
<dbReference type="Gene3D" id="3.40.50.80">
    <property type="entry name" value="Nucleotide-binding domain of ferredoxin-NADP reductase (FNR) module"/>
    <property type="match status" value="1"/>
</dbReference>
<dbReference type="RefSeq" id="WP_309202770.1">
    <property type="nucleotide sequence ID" value="NZ_CP133548.1"/>
</dbReference>
<dbReference type="CDD" id="cd06199">
    <property type="entry name" value="SiR"/>
    <property type="match status" value="1"/>
</dbReference>
<dbReference type="InterPro" id="IPR001709">
    <property type="entry name" value="Flavoprot_Pyr_Nucl_cyt_Rdtase"/>
</dbReference>
<dbReference type="GO" id="GO:0005829">
    <property type="term" value="C:cytosol"/>
    <property type="evidence" value="ECO:0007669"/>
    <property type="project" value="TreeGrafter"/>
</dbReference>
<dbReference type="Proteomes" id="UP001239782">
    <property type="component" value="Chromosome"/>
</dbReference>
<evidence type="ECO:0000256" key="2">
    <source>
        <dbReference type="ARBA" id="ARBA00022448"/>
    </source>
</evidence>
<dbReference type="NCBIfam" id="TIGR01931">
    <property type="entry name" value="cysJ"/>
    <property type="match status" value="1"/>
</dbReference>
<dbReference type="PIRSF" id="PIRSF000207">
    <property type="entry name" value="SiR-FP_CysJ"/>
    <property type="match status" value="1"/>
</dbReference>
<evidence type="ECO:0000256" key="11">
    <source>
        <dbReference type="ARBA" id="ARBA00052219"/>
    </source>
</evidence>
<dbReference type="Gene3D" id="2.40.30.10">
    <property type="entry name" value="Translation factors"/>
    <property type="match status" value="1"/>
</dbReference>
<proteinExistence type="predicted"/>
<name>A0AA51RUC1_9GAMM</name>
<dbReference type="SUPFAM" id="SSF52343">
    <property type="entry name" value="Ferredoxin reductase-like, C-terminal NADP-linked domain"/>
    <property type="match status" value="1"/>
</dbReference>
<keyword evidence="3" id="KW-0028">Amino-acid biosynthesis</keyword>
<dbReference type="Pfam" id="PF00258">
    <property type="entry name" value="Flavodoxin_1"/>
    <property type="match status" value="1"/>
</dbReference>
<organism evidence="15 16">
    <name type="scientific">Pleionea litopenaei</name>
    <dbReference type="NCBI Taxonomy" id="3070815"/>
    <lineage>
        <taxon>Bacteria</taxon>
        <taxon>Pseudomonadati</taxon>
        <taxon>Pseudomonadota</taxon>
        <taxon>Gammaproteobacteria</taxon>
        <taxon>Oceanospirillales</taxon>
        <taxon>Pleioneaceae</taxon>
        <taxon>Pleionea</taxon>
    </lineage>
</organism>
<sequence>MLANLLQEFAAPLTKEQVTKVKDALGDLSLEQVNWLSGYLAGVAATGAAAGIKDIRSVIESNGAISQTTTNALAQSASSEAASAKIATILYGSQTGNARGIAEQVYQSLQTENVEAELVDMAEFNPKHLKKLQRVFLVVSTHGEGEPPDDAIELHEFVTGKKAPKLDHLEFSVLALGDSSYEFFCQTGKDFDLAFERAGATRLLERVDCDVDYQQLSESWRDELLALAKSSGESNSNVDSASQVAQKPHLSVVTKSTEFNKFNPLLAEVVDVVTITSNQSTKKTYHIEIDLGDSGVTYLPGDALGVWPLNRSELVEEVLNHFAWSGEEVISTPKGDVSLRSGLTEVYELTQVPPSFVKWLAEKINDENLVAMTQSASELKELLAVSQIPDLLRRSDSAEHRHSLLTVQPQEFVEQLRAITPRLYSIASSQKEVDEEVHLTVGLVSADHNGIERSGAASDYLSQLESGEEVRVYIEPNKHFKLPADPAQPIIMIGAGTGIAPFRGFIQEREHSESPAGESWLFFGNQHFADDFLYQLEWQGYLKSGALSKIDLAFSRDQQEKVYVQHKLRSHAQEVYQWIQNGAHIYLCGDKDRLGKSVEQTLIEIISEQGLLTEEQAKQELLNLKKLGRYQKDVY</sequence>
<feature type="binding site" evidence="12">
    <location>
        <begin position="176"/>
        <end position="185"/>
    </location>
    <ligand>
        <name>FMN</name>
        <dbReference type="ChEBI" id="CHEBI:58210"/>
    </ligand>
</feature>
<dbReference type="Pfam" id="PF00175">
    <property type="entry name" value="NAD_binding_1"/>
    <property type="match status" value="1"/>
</dbReference>
<evidence type="ECO:0000313" key="16">
    <source>
        <dbReference type="Proteomes" id="UP001239782"/>
    </source>
</evidence>
<evidence type="ECO:0000256" key="5">
    <source>
        <dbReference type="ARBA" id="ARBA00022643"/>
    </source>
</evidence>
<dbReference type="Gene3D" id="1.20.990.10">
    <property type="entry name" value="NADPH-cytochrome p450 Reductase, Chain A, domain 3"/>
    <property type="match status" value="1"/>
</dbReference>
<keyword evidence="8" id="KW-0249">Electron transport</keyword>
<evidence type="ECO:0000313" key="15">
    <source>
        <dbReference type="EMBL" id="WMS87629.1"/>
    </source>
</evidence>
<feature type="binding site" evidence="12">
    <location>
        <begin position="422"/>
        <end position="425"/>
    </location>
    <ligand>
        <name>FAD</name>
        <dbReference type="ChEBI" id="CHEBI:57692"/>
    </ligand>
</feature>
<feature type="domain" description="FAD-binding FR-type" evidence="14">
    <location>
        <begin position="262"/>
        <end position="483"/>
    </location>
</feature>
<keyword evidence="7 12" id="KW-0521">NADP</keyword>
<keyword evidence="10" id="KW-0198">Cysteine biosynthesis</keyword>
<dbReference type="PROSITE" id="PS51384">
    <property type="entry name" value="FAD_FR"/>
    <property type="match status" value="1"/>
</dbReference>
<dbReference type="InterPro" id="IPR029039">
    <property type="entry name" value="Flavoprotein-like_sf"/>
</dbReference>
<evidence type="ECO:0000256" key="9">
    <source>
        <dbReference type="ARBA" id="ARBA00023002"/>
    </source>
</evidence>
<evidence type="ECO:0000256" key="3">
    <source>
        <dbReference type="ARBA" id="ARBA00022605"/>
    </source>
</evidence>
<dbReference type="InterPro" id="IPR001094">
    <property type="entry name" value="Flavdoxin-like"/>
</dbReference>
<evidence type="ECO:0000256" key="1">
    <source>
        <dbReference type="ARBA" id="ARBA00012604"/>
    </source>
</evidence>
<gene>
    <name evidence="15" type="ORF">Q9312_01585</name>
</gene>
<evidence type="ECO:0000259" key="13">
    <source>
        <dbReference type="PROSITE" id="PS50902"/>
    </source>
</evidence>
<dbReference type="PRINTS" id="PR00371">
    <property type="entry name" value="FPNCR"/>
</dbReference>
<dbReference type="InterPro" id="IPR017938">
    <property type="entry name" value="Riboflavin_synthase-like_b-brl"/>
</dbReference>